<protein>
    <submittedName>
        <fullName evidence="3">Alpha/Beta hydrolase protein</fullName>
    </submittedName>
</protein>
<dbReference type="Pfam" id="PF12697">
    <property type="entry name" value="Abhydrolase_6"/>
    <property type="match status" value="1"/>
</dbReference>
<evidence type="ECO:0000313" key="4">
    <source>
        <dbReference type="Proteomes" id="UP000193685"/>
    </source>
</evidence>
<dbReference type="PANTHER" id="PTHR43798:SF28">
    <property type="entry name" value="AB HYDROLASE-1 DOMAIN-CONTAINING PROTEIN"/>
    <property type="match status" value="1"/>
</dbReference>
<dbReference type="InterPro" id="IPR000073">
    <property type="entry name" value="AB_hydrolase_1"/>
</dbReference>
<accession>A0A1Y2ETB1</accession>
<keyword evidence="1" id="KW-1133">Transmembrane helix</keyword>
<keyword evidence="3" id="KW-0378">Hydrolase</keyword>
<dbReference type="Proteomes" id="UP000193685">
    <property type="component" value="Unassembled WGS sequence"/>
</dbReference>
<dbReference type="GO" id="GO:0016020">
    <property type="term" value="C:membrane"/>
    <property type="evidence" value="ECO:0007669"/>
    <property type="project" value="TreeGrafter"/>
</dbReference>
<dbReference type="OMA" id="VDLPMHS"/>
<dbReference type="AlphaFoldDB" id="A0A1Y2ETB1"/>
<feature type="transmembrane region" description="Helical" evidence="1">
    <location>
        <begin position="178"/>
        <end position="198"/>
    </location>
</feature>
<evidence type="ECO:0000256" key="1">
    <source>
        <dbReference type="SAM" id="Phobius"/>
    </source>
</evidence>
<reference evidence="3 4" key="1">
    <citation type="submission" date="2016-07" db="EMBL/GenBank/DDBJ databases">
        <title>Pervasive Adenine N6-methylation of Active Genes in Fungi.</title>
        <authorList>
            <consortium name="DOE Joint Genome Institute"/>
            <person name="Mondo S.J."/>
            <person name="Dannebaum R.O."/>
            <person name="Kuo R.C."/>
            <person name="Labutti K."/>
            <person name="Haridas S."/>
            <person name="Kuo A."/>
            <person name="Salamov A."/>
            <person name="Ahrendt S.R."/>
            <person name="Lipzen A."/>
            <person name="Sullivan W."/>
            <person name="Andreopoulos W.B."/>
            <person name="Clum A."/>
            <person name="Lindquist E."/>
            <person name="Daum C."/>
            <person name="Ramamoorthy G.K."/>
            <person name="Gryganskyi A."/>
            <person name="Culley D."/>
            <person name="Magnuson J.K."/>
            <person name="James T.Y."/>
            <person name="O'Malley M.A."/>
            <person name="Stajich J.E."/>
            <person name="Spatafora J.W."/>
            <person name="Visel A."/>
            <person name="Grigoriev I.V."/>
        </authorList>
    </citation>
    <scope>NUCLEOTIDE SEQUENCE [LARGE SCALE GENOMIC DNA]</scope>
    <source>
        <strain evidence="3 4">12-1054</strain>
    </source>
</reference>
<feature type="transmembrane region" description="Helical" evidence="1">
    <location>
        <begin position="138"/>
        <end position="157"/>
    </location>
</feature>
<dbReference type="OrthoDB" id="8119704at2759"/>
<dbReference type="STRING" id="56484.A0A1Y2ETB1"/>
<sequence>MSTRNSTADEIYYKRLPSSESASKTSSVIFLHGLETSHIEFSLVTPFLSSFDLLLVDLPGHSRSRGISFSLQTAVDEVIRLIITQAHGNKAHIVGVSFGGFVALNLAKQRPDLILSVFCTGCAPFSGLWRFITSRPRFLARLSIVMASLATDAMFWYPIGIKGLPGLREEMRRNQSMSLLTIGYSAACSFTLADIAAIKDVRIAIVAGARRDNVENTLRAGKALVQNNPACCAFVIRRAVHLWDLQIPQVFAAGVEAWINHAEMPSEFEVLHGGLIT</sequence>
<evidence type="ECO:0000313" key="3">
    <source>
        <dbReference type="EMBL" id="ORY74801.1"/>
    </source>
</evidence>
<name>A0A1Y2ETB1_PROLT</name>
<dbReference type="RefSeq" id="XP_040722107.1">
    <property type="nucleotide sequence ID" value="XM_040866334.1"/>
</dbReference>
<gene>
    <name evidence="3" type="ORF">BCR37DRAFT_194773</name>
</gene>
<evidence type="ECO:0000259" key="2">
    <source>
        <dbReference type="Pfam" id="PF12697"/>
    </source>
</evidence>
<keyword evidence="4" id="KW-1185">Reference proteome</keyword>
<comment type="caution">
    <text evidence="3">The sequence shown here is derived from an EMBL/GenBank/DDBJ whole genome shotgun (WGS) entry which is preliminary data.</text>
</comment>
<dbReference type="InterPro" id="IPR029058">
    <property type="entry name" value="AB_hydrolase_fold"/>
</dbReference>
<dbReference type="EMBL" id="MCFI01000028">
    <property type="protein sequence ID" value="ORY74801.1"/>
    <property type="molecule type" value="Genomic_DNA"/>
</dbReference>
<dbReference type="InterPro" id="IPR050266">
    <property type="entry name" value="AB_hydrolase_sf"/>
</dbReference>
<dbReference type="GeneID" id="63782933"/>
<keyword evidence="1" id="KW-0812">Transmembrane</keyword>
<organism evidence="3 4">
    <name type="scientific">Protomyces lactucae-debilis</name>
    <dbReference type="NCBI Taxonomy" id="2754530"/>
    <lineage>
        <taxon>Eukaryota</taxon>
        <taxon>Fungi</taxon>
        <taxon>Dikarya</taxon>
        <taxon>Ascomycota</taxon>
        <taxon>Taphrinomycotina</taxon>
        <taxon>Taphrinomycetes</taxon>
        <taxon>Taphrinales</taxon>
        <taxon>Protomycetaceae</taxon>
        <taxon>Protomyces</taxon>
    </lineage>
</organism>
<proteinExistence type="predicted"/>
<feature type="domain" description="AB hydrolase-1" evidence="2">
    <location>
        <begin position="28"/>
        <end position="217"/>
    </location>
</feature>
<dbReference type="SUPFAM" id="SSF53474">
    <property type="entry name" value="alpha/beta-Hydrolases"/>
    <property type="match status" value="1"/>
</dbReference>
<dbReference type="GO" id="GO:0016787">
    <property type="term" value="F:hydrolase activity"/>
    <property type="evidence" value="ECO:0007669"/>
    <property type="project" value="UniProtKB-KW"/>
</dbReference>
<dbReference type="PANTHER" id="PTHR43798">
    <property type="entry name" value="MONOACYLGLYCEROL LIPASE"/>
    <property type="match status" value="1"/>
</dbReference>
<keyword evidence="1" id="KW-0472">Membrane</keyword>
<dbReference type="Gene3D" id="3.40.50.1820">
    <property type="entry name" value="alpha/beta hydrolase"/>
    <property type="match status" value="1"/>
</dbReference>